<dbReference type="Proteomes" id="UP001165667">
    <property type="component" value="Unassembled WGS sequence"/>
</dbReference>
<evidence type="ECO:0000313" key="10">
    <source>
        <dbReference type="Proteomes" id="UP001165667"/>
    </source>
</evidence>
<dbReference type="SUPFAM" id="SSF52540">
    <property type="entry name" value="P-loop containing nucleoside triphosphate hydrolases"/>
    <property type="match status" value="1"/>
</dbReference>
<dbReference type="GO" id="GO:0017004">
    <property type="term" value="P:cytochrome complex assembly"/>
    <property type="evidence" value="ECO:0007669"/>
    <property type="project" value="UniProtKB-KW"/>
</dbReference>
<evidence type="ECO:0000256" key="3">
    <source>
        <dbReference type="ARBA" id="ARBA00022741"/>
    </source>
</evidence>
<keyword evidence="6" id="KW-1278">Translocase</keyword>
<comment type="similarity">
    <text evidence="1">Belongs to the ABC transporter superfamily.</text>
</comment>
<sequence>MRSVEGLTVSGLSVERSGRRLFANLSFAVPAGTALAVMGENGIGKSSLLRTIAGLLPKQQGEVGLRLGRDDDAAPLGERAHYLGHSNGLKAGLTAFDNLEFQRRWAMGDGLPPAAALAAVGLSHCAEFPAGLLSAGQKRRIALASLLTAHRPLWLLDEPATALDQPSETLLVGLLEAHLARGGLAVMALHAPLALATTVLRLGRS</sequence>
<feature type="domain" description="ABC transporter" evidence="8">
    <location>
        <begin position="7"/>
        <end position="201"/>
    </location>
</feature>
<evidence type="ECO:0000256" key="1">
    <source>
        <dbReference type="ARBA" id="ARBA00005417"/>
    </source>
</evidence>
<gene>
    <name evidence="9" type="primary">ccmA</name>
    <name evidence="9" type="ORF">M8523_16340</name>
</gene>
<evidence type="ECO:0000256" key="6">
    <source>
        <dbReference type="ARBA" id="ARBA00022967"/>
    </source>
</evidence>
<dbReference type="GO" id="GO:0005524">
    <property type="term" value="F:ATP binding"/>
    <property type="evidence" value="ECO:0007669"/>
    <property type="project" value="UniProtKB-KW"/>
</dbReference>
<dbReference type="PANTHER" id="PTHR43499">
    <property type="entry name" value="ABC TRANSPORTER I FAMILY MEMBER 1"/>
    <property type="match status" value="1"/>
</dbReference>
<keyword evidence="2" id="KW-0813">Transport</keyword>
<keyword evidence="3" id="KW-0547">Nucleotide-binding</keyword>
<reference evidence="9" key="1">
    <citation type="submission" date="2022-05" db="EMBL/GenBank/DDBJ databases">
        <authorList>
            <person name="Pankratov T."/>
        </authorList>
    </citation>
    <scope>NUCLEOTIDE SEQUENCE</scope>
    <source>
        <strain evidence="9">BP6-180914</strain>
    </source>
</reference>
<keyword evidence="4" id="KW-0201">Cytochrome c-type biogenesis</keyword>
<dbReference type="InterPro" id="IPR003593">
    <property type="entry name" value="AAA+_ATPase"/>
</dbReference>
<accession>A0AA41YVZ9</accession>
<keyword evidence="5 9" id="KW-0067">ATP-binding</keyword>
<evidence type="ECO:0000256" key="7">
    <source>
        <dbReference type="ARBA" id="ARBA00023136"/>
    </source>
</evidence>
<evidence type="ECO:0000256" key="4">
    <source>
        <dbReference type="ARBA" id="ARBA00022748"/>
    </source>
</evidence>
<dbReference type="PANTHER" id="PTHR43499:SF1">
    <property type="entry name" value="ABC TRANSPORTER I FAMILY MEMBER 1"/>
    <property type="match status" value="1"/>
</dbReference>
<comment type="caution">
    <text evidence="9">The sequence shown here is derived from an EMBL/GenBank/DDBJ whole genome shotgun (WGS) entry which is preliminary data.</text>
</comment>
<dbReference type="NCBIfam" id="TIGR01189">
    <property type="entry name" value="ccmA"/>
    <property type="match status" value="1"/>
</dbReference>
<keyword evidence="10" id="KW-1185">Reference proteome</keyword>
<dbReference type="PROSITE" id="PS50893">
    <property type="entry name" value="ABC_TRANSPORTER_2"/>
    <property type="match status" value="1"/>
</dbReference>
<dbReference type="PROSITE" id="PS00211">
    <property type="entry name" value="ABC_TRANSPORTER_1"/>
    <property type="match status" value="1"/>
</dbReference>
<protein>
    <submittedName>
        <fullName evidence="9">Heme ABC exporter ATP-binding protein CcmA</fullName>
    </submittedName>
</protein>
<dbReference type="GO" id="GO:0022857">
    <property type="term" value="F:transmembrane transporter activity"/>
    <property type="evidence" value="ECO:0007669"/>
    <property type="project" value="InterPro"/>
</dbReference>
<dbReference type="RefSeq" id="WP_282585961.1">
    <property type="nucleotide sequence ID" value="NZ_JAMOIM010000010.1"/>
</dbReference>
<dbReference type="InterPro" id="IPR003439">
    <property type="entry name" value="ABC_transporter-like_ATP-bd"/>
</dbReference>
<evidence type="ECO:0000259" key="8">
    <source>
        <dbReference type="PROSITE" id="PS50893"/>
    </source>
</evidence>
<dbReference type="InterPro" id="IPR027417">
    <property type="entry name" value="P-loop_NTPase"/>
</dbReference>
<dbReference type="EMBL" id="JAMOIM010000010">
    <property type="protein sequence ID" value="MCW6509591.1"/>
    <property type="molecule type" value="Genomic_DNA"/>
</dbReference>
<dbReference type="GO" id="GO:0016887">
    <property type="term" value="F:ATP hydrolysis activity"/>
    <property type="evidence" value="ECO:0007669"/>
    <property type="project" value="InterPro"/>
</dbReference>
<organism evidence="9 10">
    <name type="scientific">Lichenifustis flavocetrariae</name>
    <dbReference type="NCBI Taxonomy" id="2949735"/>
    <lineage>
        <taxon>Bacteria</taxon>
        <taxon>Pseudomonadati</taxon>
        <taxon>Pseudomonadota</taxon>
        <taxon>Alphaproteobacteria</taxon>
        <taxon>Hyphomicrobiales</taxon>
        <taxon>Lichenihabitantaceae</taxon>
        <taxon>Lichenifustis</taxon>
    </lineage>
</organism>
<proteinExistence type="inferred from homology"/>
<dbReference type="InterPro" id="IPR005895">
    <property type="entry name" value="ABC_transptr_haem_export_CcmA"/>
</dbReference>
<evidence type="ECO:0000256" key="2">
    <source>
        <dbReference type="ARBA" id="ARBA00022448"/>
    </source>
</evidence>
<dbReference type="SMART" id="SM00382">
    <property type="entry name" value="AAA"/>
    <property type="match status" value="1"/>
</dbReference>
<dbReference type="Pfam" id="PF00005">
    <property type="entry name" value="ABC_tran"/>
    <property type="match status" value="1"/>
</dbReference>
<evidence type="ECO:0000313" key="9">
    <source>
        <dbReference type="EMBL" id="MCW6509591.1"/>
    </source>
</evidence>
<name>A0AA41YVZ9_9HYPH</name>
<dbReference type="Gene3D" id="3.40.50.300">
    <property type="entry name" value="P-loop containing nucleotide triphosphate hydrolases"/>
    <property type="match status" value="1"/>
</dbReference>
<dbReference type="InterPro" id="IPR017871">
    <property type="entry name" value="ABC_transporter-like_CS"/>
</dbReference>
<evidence type="ECO:0000256" key="5">
    <source>
        <dbReference type="ARBA" id="ARBA00022840"/>
    </source>
</evidence>
<dbReference type="AlphaFoldDB" id="A0AA41YVZ9"/>
<keyword evidence="7" id="KW-0472">Membrane</keyword>